<dbReference type="Pfam" id="PF06240">
    <property type="entry name" value="COXG"/>
    <property type="match status" value="1"/>
</dbReference>
<proteinExistence type="predicted"/>
<dbReference type="InterPro" id="IPR023393">
    <property type="entry name" value="START-like_dom_sf"/>
</dbReference>
<reference evidence="1 2" key="1">
    <citation type="submission" date="2019-02" db="EMBL/GenBank/DDBJ databases">
        <title>Deep-cultivation of Planctomycetes and their phenomic and genomic characterization uncovers novel biology.</title>
        <authorList>
            <person name="Wiegand S."/>
            <person name="Jogler M."/>
            <person name="Boedeker C."/>
            <person name="Pinto D."/>
            <person name="Vollmers J."/>
            <person name="Rivas-Marin E."/>
            <person name="Kohn T."/>
            <person name="Peeters S.H."/>
            <person name="Heuer A."/>
            <person name="Rast P."/>
            <person name="Oberbeckmann S."/>
            <person name="Bunk B."/>
            <person name="Jeske O."/>
            <person name="Meyerdierks A."/>
            <person name="Storesund J.E."/>
            <person name="Kallscheuer N."/>
            <person name="Luecker S."/>
            <person name="Lage O.M."/>
            <person name="Pohl T."/>
            <person name="Merkel B.J."/>
            <person name="Hornburger P."/>
            <person name="Mueller R.-W."/>
            <person name="Bruemmer F."/>
            <person name="Labrenz M."/>
            <person name="Spormann A.M."/>
            <person name="Op den Camp H."/>
            <person name="Overmann J."/>
            <person name="Amann R."/>
            <person name="Jetten M.S.M."/>
            <person name="Mascher T."/>
            <person name="Medema M.H."/>
            <person name="Devos D.P."/>
            <person name="Kaster A.-K."/>
            <person name="Ovreas L."/>
            <person name="Rohde M."/>
            <person name="Galperin M.Y."/>
            <person name="Jogler C."/>
        </authorList>
    </citation>
    <scope>NUCLEOTIDE SEQUENCE [LARGE SCALE GENOMIC DNA]</scope>
    <source>
        <strain evidence="1 2">ETA_A1</strain>
    </source>
</reference>
<dbReference type="RefSeq" id="WP_202920582.1">
    <property type="nucleotide sequence ID" value="NZ_CP036273.1"/>
</dbReference>
<gene>
    <name evidence="1" type="ORF">ETAA1_03250</name>
</gene>
<protein>
    <submittedName>
        <fullName evidence="1">Carbon monoxide dehydrogenase subunit G (CoxG)</fullName>
    </submittedName>
</protein>
<dbReference type="KEGG" id="uli:ETAA1_03250"/>
<dbReference type="SUPFAM" id="SSF55961">
    <property type="entry name" value="Bet v1-like"/>
    <property type="match status" value="1"/>
</dbReference>
<dbReference type="AlphaFoldDB" id="A0A517XLQ4"/>
<dbReference type="EMBL" id="CP036273">
    <property type="protein sequence ID" value="QDU18438.1"/>
    <property type="molecule type" value="Genomic_DNA"/>
</dbReference>
<dbReference type="Proteomes" id="UP000319576">
    <property type="component" value="Chromosome"/>
</dbReference>
<organism evidence="1 2">
    <name type="scientific">Urbifossiella limnaea</name>
    <dbReference type="NCBI Taxonomy" id="2528023"/>
    <lineage>
        <taxon>Bacteria</taxon>
        <taxon>Pseudomonadati</taxon>
        <taxon>Planctomycetota</taxon>
        <taxon>Planctomycetia</taxon>
        <taxon>Gemmatales</taxon>
        <taxon>Gemmataceae</taxon>
        <taxon>Urbifossiella</taxon>
    </lineage>
</organism>
<sequence>MIAFAGDRQFPQPVSAVAEALADVAWLVATLPDVQVTTAAPDHAAWRMKPKLAFMAGHLDTTMHRTEHRHGEVVGFRVVTKAVGATSTVTIRLAFHDADGGTRVAWTGELAEVTGLLKMVPKGLLQATAEKVIGDVWVAVAARLG</sequence>
<accession>A0A517XLQ4</accession>
<evidence type="ECO:0000313" key="2">
    <source>
        <dbReference type="Proteomes" id="UP000319576"/>
    </source>
</evidence>
<evidence type="ECO:0000313" key="1">
    <source>
        <dbReference type="EMBL" id="QDU18438.1"/>
    </source>
</evidence>
<dbReference type="Gene3D" id="3.30.530.20">
    <property type="match status" value="1"/>
</dbReference>
<dbReference type="InterPro" id="IPR010419">
    <property type="entry name" value="CO_DH_gsu"/>
</dbReference>
<keyword evidence="2" id="KW-1185">Reference proteome</keyword>
<name>A0A517XLQ4_9BACT</name>